<organism evidence="2 3">
    <name type="scientific">Lapidilactobacillus dextrinicus DSM 20335</name>
    <dbReference type="NCBI Taxonomy" id="1423738"/>
    <lineage>
        <taxon>Bacteria</taxon>
        <taxon>Bacillati</taxon>
        <taxon>Bacillota</taxon>
        <taxon>Bacilli</taxon>
        <taxon>Lactobacillales</taxon>
        <taxon>Lactobacillaceae</taxon>
        <taxon>Lapidilactobacillus</taxon>
    </lineage>
</organism>
<dbReference type="EMBL" id="AYYK01000004">
    <property type="protein sequence ID" value="KRM79119.1"/>
    <property type="molecule type" value="Genomic_DNA"/>
</dbReference>
<comment type="caution">
    <text evidence="2">The sequence shown here is derived from an EMBL/GenBank/DDBJ whole genome shotgun (WGS) entry which is preliminary data.</text>
</comment>
<sequence>MCGLIERIRIKNFKDSGYDHKIIHNKKSLTFLTFWQFDWLPALLITGLTVIGWTLGLQLAKLKVKYADMIKREN</sequence>
<feature type="transmembrane region" description="Helical" evidence="1">
    <location>
        <begin position="39"/>
        <end position="60"/>
    </location>
</feature>
<evidence type="ECO:0000256" key="1">
    <source>
        <dbReference type="SAM" id="Phobius"/>
    </source>
</evidence>
<evidence type="ECO:0000313" key="3">
    <source>
        <dbReference type="Proteomes" id="UP000051813"/>
    </source>
</evidence>
<keyword evidence="1" id="KW-0812">Transmembrane</keyword>
<reference evidence="2 3" key="1">
    <citation type="journal article" date="2015" name="Genome Announc.">
        <title>Expanding the biotechnology potential of lactobacilli through comparative genomics of 213 strains and associated genera.</title>
        <authorList>
            <person name="Sun Z."/>
            <person name="Harris H.M."/>
            <person name="McCann A."/>
            <person name="Guo C."/>
            <person name="Argimon S."/>
            <person name="Zhang W."/>
            <person name="Yang X."/>
            <person name="Jeffery I.B."/>
            <person name="Cooney J.C."/>
            <person name="Kagawa T.F."/>
            <person name="Liu W."/>
            <person name="Song Y."/>
            <person name="Salvetti E."/>
            <person name="Wrobel A."/>
            <person name="Rasinkangas P."/>
            <person name="Parkhill J."/>
            <person name="Rea M.C."/>
            <person name="O'Sullivan O."/>
            <person name="Ritari J."/>
            <person name="Douillard F.P."/>
            <person name="Paul Ross R."/>
            <person name="Yang R."/>
            <person name="Briner A.E."/>
            <person name="Felis G.E."/>
            <person name="de Vos W.M."/>
            <person name="Barrangou R."/>
            <person name="Klaenhammer T.R."/>
            <person name="Caufield P.W."/>
            <person name="Cui Y."/>
            <person name="Zhang H."/>
            <person name="O'Toole P.W."/>
        </authorList>
    </citation>
    <scope>NUCLEOTIDE SEQUENCE [LARGE SCALE GENOMIC DNA]</scope>
    <source>
        <strain evidence="2 3">DSM 20335</strain>
    </source>
</reference>
<accession>A0A0R2BHV4</accession>
<name>A0A0R2BHV4_9LACO</name>
<dbReference type="AlphaFoldDB" id="A0A0R2BHV4"/>
<keyword evidence="3" id="KW-1185">Reference proteome</keyword>
<protein>
    <submittedName>
        <fullName evidence="2">Uncharacterized protein</fullName>
    </submittedName>
</protein>
<dbReference type="Proteomes" id="UP000051813">
    <property type="component" value="Unassembled WGS sequence"/>
</dbReference>
<keyword evidence="1" id="KW-0472">Membrane</keyword>
<keyword evidence="1" id="KW-1133">Transmembrane helix</keyword>
<dbReference type="STRING" id="1423738.FC84_GL001284"/>
<gene>
    <name evidence="2" type="ORF">FC84_GL001284</name>
</gene>
<proteinExistence type="predicted"/>
<evidence type="ECO:0000313" key="2">
    <source>
        <dbReference type="EMBL" id="KRM79119.1"/>
    </source>
</evidence>